<dbReference type="InterPro" id="IPR001810">
    <property type="entry name" value="F-box_dom"/>
</dbReference>
<reference evidence="2" key="1">
    <citation type="submission" date="2024-03" db="EMBL/GenBank/DDBJ databases">
        <title>WGS assembly of Saponaria officinalis var. Norfolk2.</title>
        <authorList>
            <person name="Jenkins J."/>
            <person name="Shu S."/>
            <person name="Grimwood J."/>
            <person name="Barry K."/>
            <person name="Goodstein D."/>
            <person name="Schmutz J."/>
            <person name="Leebens-Mack J."/>
            <person name="Osbourn A."/>
        </authorList>
    </citation>
    <scope>NUCLEOTIDE SEQUENCE [LARGE SCALE GENOMIC DNA]</scope>
    <source>
        <strain evidence="2">JIC</strain>
    </source>
</reference>
<dbReference type="SUPFAM" id="SSF81383">
    <property type="entry name" value="F-box domain"/>
    <property type="match status" value="1"/>
</dbReference>
<evidence type="ECO:0000313" key="3">
    <source>
        <dbReference type="Proteomes" id="UP001443914"/>
    </source>
</evidence>
<dbReference type="PANTHER" id="PTHR31672:SF13">
    <property type="entry name" value="F-BOX PROTEIN CPR30-LIKE"/>
    <property type="match status" value="1"/>
</dbReference>
<protein>
    <recommendedName>
        <fullName evidence="1">F-box domain-containing protein</fullName>
    </recommendedName>
</protein>
<dbReference type="InterPro" id="IPR050796">
    <property type="entry name" value="SCF_F-box_component"/>
</dbReference>
<gene>
    <name evidence="2" type="ORF">RND81_06G008700</name>
</gene>
<dbReference type="Gene3D" id="1.20.1280.50">
    <property type="match status" value="1"/>
</dbReference>
<dbReference type="InterPro" id="IPR006527">
    <property type="entry name" value="F-box-assoc_dom_typ1"/>
</dbReference>
<dbReference type="InterPro" id="IPR036047">
    <property type="entry name" value="F-box-like_dom_sf"/>
</dbReference>
<dbReference type="Pfam" id="PF07734">
    <property type="entry name" value="FBA_1"/>
    <property type="match status" value="1"/>
</dbReference>
<accession>A0AAW1K5J9</accession>
<comment type="caution">
    <text evidence="2">The sequence shown here is derived from an EMBL/GenBank/DDBJ whole genome shotgun (WGS) entry which is preliminary data.</text>
</comment>
<dbReference type="Proteomes" id="UP001443914">
    <property type="component" value="Unassembled WGS sequence"/>
</dbReference>
<dbReference type="Pfam" id="PF00646">
    <property type="entry name" value="F-box"/>
    <property type="match status" value="1"/>
</dbReference>
<dbReference type="PANTHER" id="PTHR31672">
    <property type="entry name" value="BNACNNG10540D PROTEIN"/>
    <property type="match status" value="1"/>
</dbReference>
<dbReference type="AlphaFoldDB" id="A0AAW1K5J9"/>
<dbReference type="EMBL" id="JBDFQZ010000006">
    <property type="protein sequence ID" value="KAK9713172.1"/>
    <property type="molecule type" value="Genomic_DNA"/>
</dbReference>
<feature type="domain" description="F-box" evidence="1">
    <location>
        <begin position="7"/>
        <end position="47"/>
    </location>
</feature>
<dbReference type="CDD" id="cd22157">
    <property type="entry name" value="F-box_AtFBW1-like"/>
    <property type="match status" value="1"/>
</dbReference>
<dbReference type="InterPro" id="IPR011043">
    <property type="entry name" value="Gal_Oxase/kelch_b-propeller"/>
</dbReference>
<organism evidence="2 3">
    <name type="scientific">Saponaria officinalis</name>
    <name type="common">Common soapwort</name>
    <name type="synonym">Lychnis saponaria</name>
    <dbReference type="NCBI Taxonomy" id="3572"/>
    <lineage>
        <taxon>Eukaryota</taxon>
        <taxon>Viridiplantae</taxon>
        <taxon>Streptophyta</taxon>
        <taxon>Embryophyta</taxon>
        <taxon>Tracheophyta</taxon>
        <taxon>Spermatophyta</taxon>
        <taxon>Magnoliopsida</taxon>
        <taxon>eudicotyledons</taxon>
        <taxon>Gunneridae</taxon>
        <taxon>Pentapetalae</taxon>
        <taxon>Caryophyllales</taxon>
        <taxon>Caryophyllaceae</taxon>
        <taxon>Caryophylleae</taxon>
        <taxon>Saponaria</taxon>
    </lineage>
</organism>
<evidence type="ECO:0000313" key="2">
    <source>
        <dbReference type="EMBL" id="KAK9713172.1"/>
    </source>
</evidence>
<dbReference type="SUPFAM" id="SSF50965">
    <property type="entry name" value="Galactose oxidase, central domain"/>
    <property type="match status" value="1"/>
</dbReference>
<sequence length="404" mass="46546">METNSFLHVDVLEEILMRLPVKDLLRWKVVSKHWYALIRSCIFNKKHYKFKHAMYITNCNDVPLFLDDPPTGDKHQTQFYLLSKQGDDNVVLDITRDFERDIPPKLANDLELRNMSLSCLGVVNGVVGLQWGRHRLALWNPATREFKDVARWPITSDYNEDVNLYGSRILGLGFDLKSNNFEILGLIDDHRESTIYDFHLYSLKTDSWTRLKEAPTSRVDFQFSNNDAYLENGIYYWLASGRNKLSDNMIISFNFSTKMFKETILPKGFLCRNDGNVKCVSKYLLVIGKYKEGLGLFINRAVDNNNGGIEIWAVTKYEGDDEGVPLCWELVVRVAQIQCYNGLYIGTIRVCGDLLFLIQYGDSAEEEFGTLYDPPTNTFNNIGIGFCTSFTYVESLFSLSKMLF</sequence>
<proteinExistence type="predicted"/>
<dbReference type="NCBIfam" id="TIGR01640">
    <property type="entry name" value="F_box_assoc_1"/>
    <property type="match status" value="1"/>
</dbReference>
<keyword evidence="3" id="KW-1185">Reference proteome</keyword>
<dbReference type="InterPro" id="IPR017451">
    <property type="entry name" value="F-box-assoc_interact_dom"/>
</dbReference>
<dbReference type="SMART" id="SM00256">
    <property type="entry name" value="FBOX"/>
    <property type="match status" value="1"/>
</dbReference>
<name>A0AAW1K5J9_SAPOF</name>
<evidence type="ECO:0000259" key="1">
    <source>
        <dbReference type="SMART" id="SM00256"/>
    </source>
</evidence>